<dbReference type="GO" id="GO:0005634">
    <property type="term" value="C:nucleus"/>
    <property type="evidence" value="ECO:0007669"/>
    <property type="project" value="UniProtKB-SubCell"/>
</dbReference>
<keyword evidence="8" id="KW-0460">Magnesium</keyword>
<comment type="caution">
    <text evidence="14">The sequence shown here is derived from an EMBL/GenBank/DDBJ whole genome shotgun (WGS) entry which is preliminary data.</text>
</comment>
<dbReference type="GO" id="GO:0008821">
    <property type="term" value="F:crossover junction DNA endonuclease activity"/>
    <property type="evidence" value="ECO:0007669"/>
    <property type="project" value="TreeGrafter"/>
</dbReference>
<dbReference type="InterPro" id="IPR033310">
    <property type="entry name" value="Mms4/EME1/EME2"/>
</dbReference>
<name>A0A9W8IEU9_9FUNG</name>
<dbReference type="GO" id="GO:0048476">
    <property type="term" value="C:Holliday junction resolvase complex"/>
    <property type="evidence" value="ECO:0007669"/>
    <property type="project" value="InterPro"/>
</dbReference>
<gene>
    <name evidence="14" type="ORF">IWW36_000956</name>
</gene>
<evidence type="ECO:0000313" key="14">
    <source>
        <dbReference type="EMBL" id="KAJ2851633.1"/>
    </source>
</evidence>
<dbReference type="GO" id="GO:0031297">
    <property type="term" value="P:replication fork processing"/>
    <property type="evidence" value="ECO:0007669"/>
    <property type="project" value="TreeGrafter"/>
</dbReference>
<evidence type="ECO:0000256" key="6">
    <source>
        <dbReference type="ARBA" id="ARBA00022763"/>
    </source>
</evidence>
<dbReference type="GO" id="GO:0000712">
    <property type="term" value="P:resolution of meiotic recombination intermediates"/>
    <property type="evidence" value="ECO:0007669"/>
    <property type="project" value="TreeGrafter"/>
</dbReference>
<keyword evidence="11" id="KW-0539">Nucleus</keyword>
<dbReference type="Pfam" id="PF21292">
    <property type="entry name" value="EME1-MUS81_C"/>
    <property type="match status" value="1"/>
</dbReference>
<evidence type="ECO:0000256" key="11">
    <source>
        <dbReference type="ARBA" id="ARBA00023242"/>
    </source>
</evidence>
<keyword evidence="9" id="KW-0233">DNA recombination</keyword>
<keyword evidence="5" id="KW-0255">Endonuclease</keyword>
<dbReference type="GO" id="GO:0006302">
    <property type="term" value="P:double-strand break repair"/>
    <property type="evidence" value="ECO:0007669"/>
    <property type="project" value="TreeGrafter"/>
</dbReference>
<sequence length="556" mass="62247">MSSFQVIELLSDSETDSQEDHKGVGKVELTIDSDSDEPDLANTPVSRRKPIIETPDLPSPSRLLATSPLPPMTRQEALSLPSSPPPFDYLDIEQDKRVDALLARAEALTGSLRHSNRGEAISVSSLAESLPSSEPSWLVQRREPGGLLDSQQGTSEGNAEDSRPASLLDSQLGTGRNEGDPGLLSTLDSQQGPNEGNEGDSRPKRGRELVQANRKKVEPEEILRDMTMVVDKGVLQLFKKASSAEESQVFEKLREQGVVVKEEASCGIWWEMKVKRKWDPRQKMFVPLQHAETRRVKRAALVVMKSERFAQLVEGEEGLERLRRLLEIWRASLKATRLLVCVLGLQEMARRVAMQATQEFARQVRAHIRQQQQQRQQQRQRGRKEQAGDLEAAVLRMQVVCPWAGWLVHCKDSEQAFGQLLWQTTLDVGMAEFSSHGDCEDAAFDAPAGLVTSDVRAALQAAVVRTGTDMTDSWIRALAQIPKVTHRVAQCIVTYYPTPHRLFMAWAQQRTQQDREHLLAKIPVPNGISTQRKLGAFLSSRIYHILNETDASRSHM</sequence>
<dbReference type="GO" id="GO:0046872">
    <property type="term" value="F:metal ion binding"/>
    <property type="evidence" value="ECO:0007669"/>
    <property type="project" value="UniProtKB-KW"/>
</dbReference>
<evidence type="ECO:0000256" key="9">
    <source>
        <dbReference type="ARBA" id="ARBA00023172"/>
    </source>
</evidence>
<accession>A0A9W8IEU9</accession>
<dbReference type="EMBL" id="JANBUW010000010">
    <property type="protein sequence ID" value="KAJ2851633.1"/>
    <property type="molecule type" value="Genomic_DNA"/>
</dbReference>
<feature type="region of interest" description="Disordered" evidence="13">
    <location>
        <begin position="146"/>
        <end position="216"/>
    </location>
</feature>
<evidence type="ECO:0000256" key="4">
    <source>
        <dbReference type="ARBA" id="ARBA00022723"/>
    </source>
</evidence>
<keyword evidence="4" id="KW-0479">Metal-binding</keyword>
<keyword evidence="10" id="KW-0234">DNA repair</keyword>
<dbReference type="OrthoDB" id="343092at2759"/>
<evidence type="ECO:0000256" key="8">
    <source>
        <dbReference type="ARBA" id="ARBA00022842"/>
    </source>
</evidence>
<keyword evidence="7" id="KW-0378">Hydrolase</keyword>
<comment type="cofactor">
    <cofactor evidence="1">
        <name>Mg(2+)</name>
        <dbReference type="ChEBI" id="CHEBI:18420"/>
    </cofactor>
</comment>
<dbReference type="Proteomes" id="UP001139887">
    <property type="component" value="Unassembled WGS sequence"/>
</dbReference>
<keyword evidence="15" id="KW-1185">Reference proteome</keyword>
<dbReference type="PANTHER" id="PTHR21077">
    <property type="entry name" value="EME1 PROTEIN"/>
    <property type="match status" value="1"/>
</dbReference>
<evidence type="ECO:0000256" key="7">
    <source>
        <dbReference type="ARBA" id="ARBA00022801"/>
    </source>
</evidence>
<reference evidence="14" key="1">
    <citation type="submission" date="2022-07" db="EMBL/GenBank/DDBJ databases">
        <title>Phylogenomic reconstructions and comparative analyses of Kickxellomycotina fungi.</title>
        <authorList>
            <person name="Reynolds N.K."/>
            <person name="Stajich J.E."/>
            <person name="Barry K."/>
            <person name="Grigoriev I.V."/>
            <person name="Crous P."/>
            <person name="Smith M.E."/>
        </authorList>
    </citation>
    <scope>NUCLEOTIDE SEQUENCE</scope>
    <source>
        <strain evidence="14">NRRL 1566</strain>
    </source>
</reference>
<evidence type="ECO:0000256" key="5">
    <source>
        <dbReference type="ARBA" id="ARBA00022759"/>
    </source>
</evidence>
<dbReference type="GO" id="GO:0031573">
    <property type="term" value="P:mitotic intra-S DNA damage checkpoint signaling"/>
    <property type="evidence" value="ECO:0007669"/>
    <property type="project" value="TreeGrafter"/>
</dbReference>
<evidence type="ECO:0000256" key="2">
    <source>
        <dbReference type="ARBA" id="ARBA00004123"/>
    </source>
</evidence>
<evidence type="ECO:0008006" key="16">
    <source>
        <dbReference type="Google" id="ProtNLM"/>
    </source>
</evidence>
<keyword evidence="6" id="KW-0227">DNA damage</keyword>
<keyword evidence="12" id="KW-0469">Meiosis</keyword>
<keyword evidence="3" id="KW-0540">Nuclease</keyword>
<dbReference type="InterPro" id="IPR042530">
    <property type="entry name" value="EME1/EME2_C"/>
</dbReference>
<evidence type="ECO:0000313" key="15">
    <source>
        <dbReference type="Proteomes" id="UP001139887"/>
    </source>
</evidence>
<evidence type="ECO:0000256" key="13">
    <source>
        <dbReference type="SAM" id="MobiDB-lite"/>
    </source>
</evidence>
<proteinExistence type="predicted"/>
<evidence type="ECO:0000256" key="1">
    <source>
        <dbReference type="ARBA" id="ARBA00001946"/>
    </source>
</evidence>
<dbReference type="AlphaFoldDB" id="A0A9W8IEU9"/>
<evidence type="ECO:0000256" key="10">
    <source>
        <dbReference type="ARBA" id="ARBA00023204"/>
    </source>
</evidence>
<dbReference type="Gene3D" id="3.40.50.10130">
    <property type="match status" value="1"/>
</dbReference>
<evidence type="ECO:0000256" key="3">
    <source>
        <dbReference type="ARBA" id="ARBA00022722"/>
    </source>
</evidence>
<organism evidence="14 15">
    <name type="scientific">Coemansia brasiliensis</name>
    <dbReference type="NCBI Taxonomy" id="2650707"/>
    <lineage>
        <taxon>Eukaryota</taxon>
        <taxon>Fungi</taxon>
        <taxon>Fungi incertae sedis</taxon>
        <taxon>Zoopagomycota</taxon>
        <taxon>Kickxellomycotina</taxon>
        <taxon>Kickxellomycetes</taxon>
        <taxon>Kickxellales</taxon>
        <taxon>Kickxellaceae</taxon>
        <taxon>Coemansia</taxon>
    </lineage>
</organism>
<dbReference type="Gene3D" id="1.10.150.670">
    <property type="entry name" value="Crossover junction endonuclease EME1, DNA-binding domain"/>
    <property type="match status" value="1"/>
</dbReference>
<protein>
    <recommendedName>
        <fullName evidence="16">ERCC4 domain-containing protein</fullName>
    </recommendedName>
</protein>
<evidence type="ECO:0000256" key="12">
    <source>
        <dbReference type="ARBA" id="ARBA00023254"/>
    </source>
</evidence>
<comment type="subcellular location">
    <subcellularLocation>
        <location evidence="2">Nucleus</location>
    </subcellularLocation>
</comment>
<feature type="region of interest" description="Disordered" evidence="13">
    <location>
        <begin position="1"/>
        <end position="88"/>
    </location>
</feature>
<dbReference type="PANTHER" id="PTHR21077:SF5">
    <property type="entry name" value="CROSSOVER JUNCTION ENDONUCLEASE MMS4"/>
    <property type="match status" value="1"/>
</dbReference>
<feature type="compositionally biased region" description="Basic and acidic residues" evidence="13">
    <location>
        <begin position="199"/>
        <end position="208"/>
    </location>
</feature>